<dbReference type="InterPro" id="IPR019734">
    <property type="entry name" value="TPR_rpt"/>
</dbReference>
<dbReference type="SMART" id="SM00220">
    <property type="entry name" value="S_TKc"/>
    <property type="match status" value="1"/>
</dbReference>
<keyword evidence="1" id="KW-0418">Kinase</keyword>
<dbReference type="GO" id="GO:0006397">
    <property type="term" value="P:mRNA processing"/>
    <property type="evidence" value="ECO:0007669"/>
    <property type="project" value="InterPro"/>
</dbReference>
<keyword evidence="1" id="KW-0808">Transferase</keyword>
<name>A0A7D9ES09_PARCT</name>
<dbReference type="SMART" id="SM00028">
    <property type="entry name" value="TPR"/>
    <property type="match status" value="12"/>
</dbReference>
<dbReference type="GO" id="GO:0070059">
    <property type="term" value="P:intrinsic apoptotic signaling pathway in response to endoplasmic reticulum stress"/>
    <property type="evidence" value="ECO:0007669"/>
    <property type="project" value="TreeGrafter"/>
</dbReference>
<dbReference type="InterPro" id="IPR000719">
    <property type="entry name" value="Prot_kinase_dom"/>
</dbReference>
<dbReference type="Proteomes" id="UP001152795">
    <property type="component" value="Unassembled WGS sequence"/>
</dbReference>
<dbReference type="InterPro" id="IPR045133">
    <property type="entry name" value="IRE1/2-like"/>
</dbReference>
<dbReference type="GO" id="GO:0004674">
    <property type="term" value="F:protein serine/threonine kinase activity"/>
    <property type="evidence" value="ECO:0007669"/>
    <property type="project" value="InterPro"/>
</dbReference>
<dbReference type="EMBL" id="CACRXK020008900">
    <property type="protein sequence ID" value="CAB4015921.1"/>
    <property type="molecule type" value="Genomic_DNA"/>
</dbReference>
<comment type="caution">
    <text evidence="1">The sequence shown here is derived from an EMBL/GenBank/DDBJ whole genome shotgun (WGS) entry which is preliminary data.</text>
</comment>
<dbReference type="PROSITE" id="PS50011">
    <property type="entry name" value="PROTEIN_KINASE_DOM"/>
    <property type="match status" value="1"/>
</dbReference>
<dbReference type="PANTHER" id="PTHR13954:SF28">
    <property type="match status" value="1"/>
</dbReference>
<dbReference type="AlphaFoldDB" id="A0A7D9ES09"/>
<dbReference type="Gene3D" id="1.25.40.10">
    <property type="entry name" value="Tetratricopeptide repeat domain"/>
    <property type="match status" value="4"/>
</dbReference>
<dbReference type="PROSITE" id="PS51392">
    <property type="entry name" value="KEN"/>
    <property type="match status" value="1"/>
</dbReference>
<protein>
    <submittedName>
        <fullName evidence="1">Serine threonine- kinase ppk4-like</fullName>
    </submittedName>
</protein>
<dbReference type="SUPFAM" id="SSF56112">
    <property type="entry name" value="Protein kinase-like (PK-like)"/>
    <property type="match status" value="1"/>
</dbReference>
<dbReference type="Gene3D" id="1.10.510.10">
    <property type="entry name" value="Transferase(Phosphotransferase) domain 1"/>
    <property type="match status" value="1"/>
</dbReference>
<dbReference type="PANTHER" id="PTHR13954">
    <property type="entry name" value="IRE1-RELATED"/>
    <property type="match status" value="1"/>
</dbReference>
<dbReference type="Pfam" id="PF06479">
    <property type="entry name" value="Ribonuc_2-5A"/>
    <property type="match status" value="1"/>
</dbReference>
<evidence type="ECO:0000313" key="1">
    <source>
        <dbReference type="EMBL" id="CAB4015921.1"/>
    </source>
</evidence>
<proteinExistence type="predicted"/>
<dbReference type="SUPFAM" id="SSF48452">
    <property type="entry name" value="TPR-like"/>
    <property type="match status" value="4"/>
</dbReference>
<organism evidence="1 2">
    <name type="scientific">Paramuricea clavata</name>
    <name type="common">Red gorgonian</name>
    <name type="synonym">Violescent sea-whip</name>
    <dbReference type="NCBI Taxonomy" id="317549"/>
    <lineage>
        <taxon>Eukaryota</taxon>
        <taxon>Metazoa</taxon>
        <taxon>Cnidaria</taxon>
        <taxon>Anthozoa</taxon>
        <taxon>Octocorallia</taxon>
        <taxon>Malacalcyonacea</taxon>
        <taxon>Plexauridae</taxon>
        <taxon>Paramuricea</taxon>
    </lineage>
</organism>
<sequence>MDTCKIEQFLNEKLDSTEGCEDQKYYYHFKLGLDSYSSNQHEDALEHFGKSLSIAHGLEDRTLLEFFAYYGMGYSYALPRRYGQTIDCFYKCLDLSKLLESSSRGGRCFAAFAYIALGDGELFLGRSKTALKFYKDGLDLAAQMHDKERELIGYLKLGDVYKIVSQYAEALEHYKKCLEKSEEKPNNPIVLQTRLQALQGLADVYKVTGQYNKGLKHYEECLEILSSLKDDEDKLKLQESLIYAAKGYLLWHVGQSTRAFECYDKCLKLGLALHNRSIEFHAYLGLGYLFFLTGKCFEAVTSFEKCLEIALGMSDKHLEATSKIGLGDVYMLTGDNSKAIEYYEQSLEIADESELRDTKTPAHLGLGNACTVAGKYCEGLQHLEKCLKLSAEVGDRYHECQAYLGLGDVDIFEGKYEAAVANFEKGLDIAVQITERNCESRARRSLADAHVLISPDEDVAEQYQTALNIAEEIGNAYEKSRSHLGLGKLHKSIGKYKEALEHYEKGFSFAAGMSGRNLQNPADHMGADQVGINENFSIYYMKGLPFAHLLGNRFGALAGYWELGDLYNKLKKYQKALELFERYLAISEETTDLNEQERACERLVDIYKQQRRYYMVKQFQQKLQVIAKEREKANCESPELWKWKECSKIHRDKFEKLLKYGQEHSDEVKDVSGVRVCCSKEFLIGKGGEGTRVYVGLGKDGYEKAVKRLPRDACACLAEQEKQALNELNTTQSNYVVNYWFLDDKCDKEYLFLILDLCEETLEEFVRDSSLDDLITIAPDIIQQVLKGLADLHRDPKPILHRDLKPSNILRNVHGKWLLADFGISRILTGGASTHLSEQRGSRHWRAVESYPSDAMTADGKVRYKKESDIQVAGMVAFYIVTEGKHPFGEEPDRLRNLLDGNPVGLDTLKDPVLKDLLSWMLSHDPKDRPLADEALKHPYLQPAEQLFEMLCKMGNQHEVKSADVNSDIVRKLNSDPKDWRSLMSADVLKYFCTDYMNGKPKTFHYGSPWTECLRFIRNVNQHWYDRKRPMPQPEAFYVVGNPREYFLSLFPNLPVEVHRIVRSSDWKERPELKKYFICSARDSHV</sequence>
<dbReference type="GO" id="GO:1990604">
    <property type="term" value="C:IRE1-TRAF2-ASK1 complex"/>
    <property type="evidence" value="ECO:0007669"/>
    <property type="project" value="TreeGrafter"/>
</dbReference>
<gene>
    <name evidence="1" type="ORF">PACLA_8A075808</name>
</gene>
<dbReference type="GO" id="GO:0005524">
    <property type="term" value="F:ATP binding"/>
    <property type="evidence" value="ECO:0007669"/>
    <property type="project" value="InterPro"/>
</dbReference>
<dbReference type="InterPro" id="IPR038357">
    <property type="entry name" value="KEN_sf"/>
</dbReference>
<dbReference type="Gene3D" id="1.20.1440.180">
    <property type="entry name" value="KEN domain"/>
    <property type="match status" value="1"/>
</dbReference>
<dbReference type="PROSITE" id="PS50005">
    <property type="entry name" value="TPR"/>
    <property type="match status" value="4"/>
</dbReference>
<dbReference type="Pfam" id="PF13181">
    <property type="entry name" value="TPR_8"/>
    <property type="match status" value="4"/>
</dbReference>
<dbReference type="OrthoDB" id="621413at2759"/>
<dbReference type="GO" id="GO:0036498">
    <property type="term" value="P:IRE1-mediated unfolded protein response"/>
    <property type="evidence" value="ECO:0007669"/>
    <property type="project" value="TreeGrafter"/>
</dbReference>
<dbReference type="InterPro" id="IPR010513">
    <property type="entry name" value="KEN_dom"/>
</dbReference>
<keyword evidence="2" id="KW-1185">Reference proteome</keyword>
<dbReference type="Pfam" id="PF00069">
    <property type="entry name" value="Pkinase"/>
    <property type="match status" value="1"/>
</dbReference>
<dbReference type="GO" id="GO:0004521">
    <property type="term" value="F:RNA endonuclease activity"/>
    <property type="evidence" value="ECO:0007669"/>
    <property type="project" value="InterPro"/>
</dbReference>
<dbReference type="InterPro" id="IPR011009">
    <property type="entry name" value="Kinase-like_dom_sf"/>
</dbReference>
<dbReference type="GO" id="GO:0051082">
    <property type="term" value="F:unfolded protein binding"/>
    <property type="evidence" value="ECO:0007669"/>
    <property type="project" value="TreeGrafter"/>
</dbReference>
<evidence type="ECO:0000313" key="2">
    <source>
        <dbReference type="Proteomes" id="UP001152795"/>
    </source>
</evidence>
<accession>A0A7D9ES09</accession>
<dbReference type="InterPro" id="IPR011990">
    <property type="entry name" value="TPR-like_helical_dom_sf"/>
</dbReference>
<reference evidence="1" key="1">
    <citation type="submission" date="2020-04" db="EMBL/GenBank/DDBJ databases">
        <authorList>
            <person name="Alioto T."/>
            <person name="Alioto T."/>
            <person name="Gomez Garrido J."/>
        </authorList>
    </citation>
    <scope>NUCLEOTIDE SEQUENCE</scope>
    <source>
        <strain evidence="1">A484AB</strain>
    </source>
</reference>
<dbReference type="Pfam" id="PF13424">
    <property type="entry name" value="TPR_12"/>
    <property type="match status" value="2"/>
</dbReference>